<dbReference type="InterPro" id="IPR001227">
    <property type="entry name" value="Ac_transferase_dom_sf"/>
</dbReference>
<dbReference type="InterPro" id="IPR041569">
    <property type="entry name" value="AAA_lid_3"/>
</dbReference>
<evidence type="ECO:0000259" key="5">
    <source>
        <dbReference type="Pfam" id="PF17862"/>
    </source>
</evidence>
<dbReference type="EMBL" id="KN833132">
    <property type="protein sequence ID" value="KIM72427.1"/>
    <property type="molecule type" value="Genomic_DNA"/>
</dbReference>
<feature type="transmembrane region" description="Helical" evidence="2">
    <location>
        <begin position="871"/>
        <end position="893"/>
    </location>
</feature>
<dbReference type="InterPro" id="IPR032088">
    <property type="entry name" value="SAT"/>
</dbReference>
<keyword evidence="2" id="KW-1133">Transmembrane helix</keyword>
<dbReference type="Gene3D" id="3.40.50.720">
    <property type="entry name" value="NAD(P)-binding Rossmann-like Domain"/>
    <property type="match status" value="1"/>
</dbReference>
<dbReference type="PANTHER" id="PTHR10982:SF21">
    <property type="entry name" value="FATTY ACID SYNTHASE SUBUNIT BETA"/>
    <property type="match status" value="1"/>
</dbReference>
<dbReference type="SUPFAM" id="SSF52151">
    <property type="entry name" value="FabD/lysophospholipase-like"/>
    <property type="match status" value="1"/>
</dbReference>
<dbReference type="Proteomes" id="UP000054166">
    <property type="component" value="Unassembled WGS sequence"/>
</dbReference>
<dbReference type="InterPro" id="IPR050830">
    <property type="entry name" value="Fungal_FAS"/>
</dbReference>
<evidence type="ECO:0000259" key="3">
    <source>
        <dbReference type="Pfam" id="PF16073"/>
    </source>
</evidence>
<dbReference type="Pfam" id="PF17828">
    <property type="entry name" value="FAS_N"/>
    <property type="match status" value="1"/>
</dbReference>
<accession>A0A0C3B563</accession>
<feature type="domain" description="Fatty acid synthase subunit beta N-terminal" evidence="4">
    <location>
        <begin position="124"/>
        <end position="176"/>
    </location>
</feature>
<dbReference type="Gene3D" id="6.20.240.10">
    <property type="match status" value="1"/>
</dbReference>
<dbReference type="Gene3D" id="3.40.366.10">
    <property type="entry name" value="Malonyl-Coenzyme A Acyl Carrier Protein, domain 2"/>
    <property type="match status" value="1"/>
</dbReference>
<dbReference type="Gene3D" id="1.10.8.60">
    <property type="match status" value="1"/>
</dbReference>
<keyword evidence="2" id="KW-0812">Transmembrane</keyword>
<dbReference type="GO" id="GO:0016740">
    <property type="term" value="F:transferase activity"/>
    <property type="evidence" value="ECO:0007669"/>
    <property type="project" value="UniProtKB-KW"/>
</dbReference>
<dbReference type="InterPro" id="IPR011989">
    <property type="entry name" value="ARM-like"/>
</dbReference>
<dbReference type="STRING" id="765440.A0A0C3B563"/>
<dbReference type="HOGENOM" id="CLU_318343_0_0_1"/>
<feature type="domain" description="AAA ATPase AAA+ lid" evidence="5">
    <location>
        <begin position="719"/>
        <end position="754"/>
    </location>
</feature>
<dbReference type="PANTHER" id="PTHR10982">
    <property type="entry name" value="MALONYL COA-ACYL CARRIER PROTEIN TRANSACYLASE"/>
    <property type="match status" value="1"/>
</dbReference>
<dbReference type="InterPro" id="IPR016035">
    <property type="entry name" value="Acyl_Trfase/lysoPLipase"/>
</dbReference>
<evidence type="ECO:0008006" key="8">
    <source>
        <dbReference type="Google" id="ProtNLM"/>
    </source>
</evidence>
<evidence type="ECO:0000313" key="6">
    <source>
        <dbReference type="EMBL" id="KIM72427.1"/>
    </source>
</evidence>
<feature type="domain" description="Starter acyltransferase (SAT)" evidence="3">
    <location>
        <begin position="273"/>
        <end position="454"/>
    </location>
</feature>
<evidence type="ECO:0000256" key="1">
    <source>
        <dbReference type="ARBA" id="ARBA00022679"/>
    </source>
</evidence>
<dbReference type="InParanoid" id="A0A0C3B563"/>
<keyword evidence="2" id="KW-0472">Membrane</keyword>
<keyword evidence="1" id="KW-0808">Transferase</keyword>
<reference evidence="7" key="2">
    <citation type="submission" date="2015-01" db="EMBL/GenBank/DDBJ databases">
        <title>Evolutionary Origins and Diversification of the Mycorrhizal Mutualists.</title>
        <authorList>
            <consortium name="DOE Joint Genome Institute"/>
            <consortium name="Mycorrhizal Genomics Consortium"/>
            <person name="Kohler A."/>
            <person name="Kuo A."/>
            <person name="Nagy L.G."/>
            <person name="Floudas D."/>
            <person name="Copeland A."/>
            <person name="Barry K.W."/>
            <person name="Cichocki N."/>
            <person name="Veneault-Fourrey C."/>
            <person name="LaButti K."/>
            <person name="Lindquist E.A."/>
            <person name="Lipzen A."/>
            <person name="Lundell T."/>
            <person name="Morin E."/>
            <person name="Murat C."/>
            <person name="Riley R."/>
            <person name="Ohm R."/>
            <person name="Sun H."/>
            <person name="Tunlid A."/>
            <person name="Henrissat B."/>
            <person name="Grigoriev I.V."/>
            <person name="Hibbett D.S."/>
            <person name="Martin F."/>
        </authorList>
    </citation>
    <scope>NUCLEOTIDE SEQUENCE [LARGE SCALE GENOMIC DNA]</scope>
    <source>
        <strain evidence="7">F 1598</strain>
    </source>
</reference>
<dbReference type="AlphaFoldDB" id="A0A0C3B563"/>
<dbReference type="InterPro" id="IPR041099">
    <property type="entry name" value="FAS1_N"/>
</dbReference>
<evidence type="ECO:0000256" key="2">
    <source>
        <dbReference type="SAM" id="Phobius"/>
    </source>
</evidence>
<dbReference type="Pfam" id="PF17862">
    <property type="entry name" value="AAA_lid_3"/>
    <property type="match status" value="1"/>
</dbReference>
<reference evidence="6 7" key="1">
    <citation type="submission" date="2014-04" db="EMBL/GenBank/DDBJ databases">
        <authorList>
            <consortium name="DOE Joint Genome Institute"/>
            <person name="Kuo A."/>
            <person name="Tarkka M."/>
            <person name="Buscot F."/>
            <person name="Kohler A."/>
            <person name="Nagy L.G."/>
            <person name="Floudas D."/>
            <person name="Copeland A."/>
            <person name="Barry K.W."/>
            <person name="Cichocki N."/>
            <person name="Veneault-Fourrey C."/>
            <person name="LaButti K."/>
            <person name="Lindquist E.A."/>
            <person name="Lipzen A."/>
            <person name="Lundell T."/>
            <person name="Morin E."/>
            <person name="Murat C."/>
            <person name="Sun H."/>
            <person name="Tunlid A."/>
            <person name="Henrissat B."/>
            <person name="Grigoriev I.V."/>
            <person name="Hibbett D.S."/>
            <person name="Martin F."/>
            <person name="Nordberg H.P."/>
            <person name="Cantor M.N."/>
            <person name="Hua S.X."/>
        </authorList>
    </citation>
    <scope>NUCLEOTIDE SEQUENCE [LARGE SCALE GENOMIC DNA]</scope>
    <source>
        <strain evidence="6 7">F 1598</strain>
    </source>
</reference>
<evidence type="ECO:0000313" key="7">
    <source>
        <dbReference type="Proteomes" id="UP000054166"/>
    </source>
</evidence>
<dbReference type="Pfam" id="PF16073">
    <property type="entry name" value="SAT"/>
    <property type="match status" value="1"/>
</dbReference>
<sequence>MGLGLAYAGSHREDLLPLLLQHVADDSVSVEIASLSALAIGFVFVGSGSGDVAGTILQTLMEGGYRSPGWLRFSLRLEPSSAPLTRLGILGSCFPALTTYRRLPSSSLFHHVSLANGNGIPSITTRPIILSVGQLRVSIPVSTRTDEWIADEVLREEFVHSQKYLDAVDATAELESNWEAATSDFPLMPVRRCCMMSTGLFFHHISLVALEDAKVADLSRGPTLALLSAAAQDRASVFALFGGQANEVYFNELQSLYDIYTPYLTPLTPPSLTRFLNLLNPHGRLHHSTHMDRMFPAAFPLIGLTQLVRYLVVCRVSGITPGQLRDRISGAIGHSQGVVQAVAIAASISFESFTENTKKAISWLFFCDLRAQEAFPVLSLEPRIVNDVVEGGEGVPSPMLAVTRLALKDLELHIKKTNIHLPANSQLHVSLHNGPRVFVLTGPARALYGLVTNLRKIRAPSEELWTTKELGIPVYNTEDGSDMRKLSTSITRSICDQIFMSPVQWTATTNFPETATRAIDFGPGGTGPLTTARNLDGRGVRVIIVGDKGKGGAEVYDSQDARYEEWWSKKWGPQVVRTRHENIDGYYPHRHTVLPLAWQAPHHGRWYDAFDGQGRFRERHLCSSLPVVATTVPMPFKVASLSIRYISIHVSSRSRFQLSLWQEMRKEGLPIEGFCVAAGIPSTEKAVEIVDGLRHSQLLTLMDEMKARLNVVALAVTHRIAVDTHGYVGSDIVRLCSEAAMHQVRENVDLIDLDEDTIDAEALVSLGVTMENMRFALGTSNPSALRETAVQVTVTRDNYLVGVEILKGLLSGGAHVVIATSRYQWSTVEVMRHVSLRSLSGSCASGIATNGHVGLSSLSRGAKWAGQKKPYGTMFLCIPLLPIVLLSDLYHLVSYFRTDRKPVFDALHQCRLTR</sequence>
<name>A0A0C3B563_PILCF</name>
<organism evidence="6 7">
    <name type="scientific">Piloderma croceum (strain F 1598)</name>
    <dbReference type="NCBI Taxonomy" id="765440"/>
    <lineage>
        <taxon>Eukaryota</taxon>
        <taxon>Fungi</taxon>
        <taxon>Dikarya</taxon>
        <taxon>Basidiomycota</taxon>
        <taxon>Agaricomycotina</taxon>
        <taxon>Agaricomycetes</taxon>
        <taxon>Agaricomycetidae</taxon>
        <taxon>Atheliales</taxon>
        <taxon>Atheliaceae</taxon>
        <taxon>Piloderma</taxon>
    </lineage>
</organism>
<gene>
    <name evidence="6" type="ORF">PILCRDRAFT_16129</name>
</gene>
<proteinExistence type="predicted"/>
<dbReference type="Gene3D" id="1.25.10.10">
    <property type="entry name" value="Leucine-rich Repeat Variant"/>
    <property type="match status" value="1"/>
</dbReference>
<evidence type="ECO:0000259" key="4">
    <source>
        <dbReference type="Pfam" id="PF17828"/>
    </source>
</evidence>
<protein>
    <recommendedName>
        <fullName evidence="8">Starter acyltransferase (SAT) domain-containing protein</fullName>
    </recommendedName>
</protein>
<keyword evidence="7" id="KW-1185">Reference proteome</keyword>
<dbReference type="OrthoDB" id="4251012at2759"/>